<proteinExistence type="predicted"/>
<reference evidence="2 3" key="1">
    <citation type="journal article" date="2016" name="Nat. Commun.">
        <title>Thousands of microbial genomes shed light on interconnected biogeochemical processes in an aquifer system.</title>
        <authorList>
            <person name="Anantharaman K."/>
            <person name="Brown C.T."/>
            <person name="Hug L.A."/>
            <person name="Sharon I."/>
            <person name="Castelle C.J."/>
            <person name="Probst A.J."/>
            <person name="Thomas B.C."/>
            <person name="Singh A."/>
            <person name="Wilkins M.J."/>
            <person name="Karaoz U."/>
            <person name="Brodie E.L."/>
            <person name="Williams K.H."/>
            <person name="Hubbard S.S."/>
            <person name="Banfield J.F."/>
        </authorList>
    </citation>
    <scope>NUCLEOTIDE SEQUENCE [LARGE SCALE GENOMIC DNA]</scope>
</reference>
<sequence length="68" mass="7581">MANYSAAQKIFQRFRGLISAVSGDTHPPPAGKPPKRVKGGKFRENYRAEITIEKILNIFADKFAPGYN</sequence>
<gene>
    <name evidence="2" type="ORF">A3B13_02165</name>
</gene>
<dbReference type="AlphaFoldDB" id="A0A1G2CGT1"/>
<dbReference type="EMBL" id="MHKZ01000016">
    <property type="protein sequence ID" value="OGZ00614.1"/>
    <property type="molecule type" value="Genomic_DNA"/>
</dbReference>
<organism evidence="2 3">
    <name type="scientific">Candidatus Liptonbacteria bacterium RIFCSPLOWO2_01_FULL_45_15</name>
    <dbReference type="NCBI Taxonomy" id="1798649"/>
    <lineage>
        <taxon>Bacteria</taxon>
        <taxon>Candidatus Liptoniibacteriota</taxon>
    </lineage>
</organism>
<name>A0A1G2CGT1_9BACT</name>
<comment type="caution">
    <text evidence="2">The sequence shown here is derived from an EMBL/GenBank/DDBJ whole genome shotgun (WGS) entry which is preliminary data.</text>
</comment>
<protein>
    <submittedName>
        <fullName evidence="2">Uncharacterized protein</fullName>
    </submittedName>
</protein>
<dbReference type="STRING" id="1798649.A3B13_02165"/>
<evidence type="ECO:0000313" key="3">
    <source>
        <dbReference type="Proteomes" id="UP000176287"/>
    </source>
</evidence>
<dbReference type="Proteomes" id="UP000176287">
    <property type="component" value="Unassembled WGS sequence"/>
</dbReference>
<accession>A0A1G2CGT1</accession>
<evidence type="ECO:0000313" key="2">
    <source>
        <dbReference type="EMBL" id="OGZ00614.1"/>
    </source>
</evidence>
<feature type="region of interest" description="Disordered" evidence="1">
    <location>
        <begin position="20"/>
        <end position="39"/>
    </location>
</feature>
<evidence type="ECO:0000256" key="1">
    <source>
        <dbReference type="SAM" id="MobiDB-lite"/>
    </source>
</evidence>